<feature type="domain" description="Heme haloperoxidase family profile" evidence="9">
    <location>
        <begin position="65"/>
        <end position="290"/>
    </location>
</feature>
<comment type="similarity">
    <text evidence="7">Belongs to the chloroperoxidase family.</text>
</comment>
<dbReference type="GO" id="GO:0046872">
    <property type="term" value="F:metal ion binding"/>
    <property type="evidence" value="ECO:0007669"/>
    <property type="project" value="UniProtKB-KW"/>
</dbReference>
<evidence type="ECO:0000256" key="4">
    <source>
        <dbReference type="ARBA" id="ARBA00022723"/>
    </source>
</evidence>
<keyword evidence="6" id="KW-0408">Iron</keyword>
<dbReference type="Gene3D" id="1.10.489.10">
    <property type="entry name" value="Chloroperoxidase-like"/>
    <property type="match status" value="1"/>
</dbReference>
<sequence length="382" mass="42107">MARFASFVVLAISLASSVAAVPAHIPLAGMPVAKRDALIETLRAVKPEAPPPPLAFNGTKLVNDAAHPWKPLRKGDQRGPCPGLNTLASHGYLPRNGIITPAQLLNAVQEGYNAETILARRFTYAAILADGNLVTNLLSIGQKSPLTGPDPDAPATIGGLVNHGPFEGDASMTRNDAFFGDNFSFNETLWEELVDTANKFGAGKYNYTVAGELRYRRIQDSIANNPTFEFRNNRYFAAYTETLLTANLFLDGRSTDGQLDLKDARSFFADMRMPDDFHRAPRPLAAEGTDYIVNLHPFSPGYNKDGVNSFTLDPESASWTNDPMGCKLYKWYVEQVVVPAYPEPKGVLKRNLNLNLQYYYDTFAGCEQLFPYGKPEKDDDDN</sequence>
<dbReference type="OMA" id="MTRNDAF"/>
<protein>
    <recommendedName>
        <fullName evidence="9">Heme haloperoxidase family profile domain-containing protein</fullName>
    </recommendedName>
</protein>
<keyword evidence="3" id="KW-0349">Heme</keyword>
<evidence type="ECO:0000256" key="3">
    <source>
        <dbReference type="ARBA" id="ARBA00022617"/>
    </source>
</evidence>
<dbReference type="InterPro" id="IPR000028">
    <property type="entry name" value="Chloroperoxidase"/>
</dbReference>
<dbReference type="AlphaFoldDB" id="A0A8H7EZ91"/>
<dbReference type="GO" id="GO:0004601">
    <property type="term" value="F:peroxidase activity"/>
    <property type="evidence" value="ECO:0007669"/>
    <property type="project" value="UniProtKB-KW"/>
</dbReference>
<dbReference type="Pfam" id="PF01328">
    <property type="entry name" value="Peroxidase_2"/>
    <property type="match status" value="1"/>
</dbReference>
<proteinExistence type="inferred from homology"/>
<evidence type="ECO:0000256" key="2">
    <source>
        <dbReference type="ARBA" id="ARBA00022559"/>
    </source>
</evidence>
<gene>
    <name evidence="10" type="ORF">Agabi119p4_7173</name>
</gene>
<reference evidence="10 11" key="1">
    <citation type="journal article" name="Sci. Rep.">
        <title>Telomere-to-telomere assembled and centromere annotated genomes of the two main subspecies of the button mushroom Agaricus bisporus reveal especially polymorphic chromosome ends.</title>
        <authorList>
            <person name="Sonnenberg A.S.M."/>
            <person name="Sedaghat-Telgerd N."/>
            <person name="Lavrijssen B."/>
            <person name="Ohm R.A."/>
            <person name="Hendrickx P.M."/>
            <person name="Scholtmeijer K."/>
            <person name="Baars J.J.P."/>
            <person name="van Peer A."/>
        </authorList>
    </citation>
    <scope>NUCLEOTIDE SEQUENCE [LARGE SCALE GENOMIC DNA]</scope>
    <source>
        <strain evidence="10 11">H119_p4</strain>
    </source>
</reference>
<name>A0A8H7EZ91_AGABI</name>
<evidence type="ECO:0000256" key="8">
    <source>
        <dbReference type="SAM" id="SignalP"/>
    </source>
</evidence>
<keyword evidence="4" id="KW-0479">Metal-binding</keyword>
<accession>A0A8H7EZ91</accession>
<dbReference type="PANTHER" id="PTHR33577">
    <property type="entry name" value="STERIGMATOCYSTIN BIOSYNTHESIS PEROXIDASE STCC-RELATED"/>
    <property type="match status" value="1"/>
</dbReference>
<dbReference type="PROSITE" id="PS51405">
    <property type="entry name" value="HEME_HALOPEROXIDASE"/>
    <property type="match status" value="1"/>
</dbReference>
<evidence type="ECO:0000313" key="11">
    <source>
        <dbReference type="Proteomes" id="UP000629468"/>
    </source>
</evidence>
<keyword evidence="8" id="KW-0732">Signal</keyword>
<feature type="chain" id="PRO_5034317009" description="Heme haloperoxidase family profile domain-containing protein" evidence="8">
    <location>
        <begin position="21"/>
        <end position="382"/>
    </location>
</feature>
<dbReference type="InterPro" id="IPR036851">
    <property type="entry name" value="Chloroperoxidase-like_sf"/>
</dbReference>
<evidence type="ECO:0000256" key="7">
    <source>
        <dbReference type="ARBA" id="ARBA00025795"/>
    </source>
</evidence>
<keyword evidence="5" id="KW-0560">Oxidoreductase</keyword>
<evidence type="ECO:0000256" key="5">
    <source>
        <dbReference type="ARBA" id="ARBA00023002"/>
    </source>
</evidence>
<evidence type="ECO:0000259" key="9">
    <source>
        <dbReference type="PROSITE" id="PS51405"/>
    </source>
</evidence>
<feature type="signal peptide" evidence="8">
    <location>
        <begin position="1"/>
        <end position="20"/>
    </location>
</feature>
<evidence type="ECO:0000313" key="10">
    <source>
        <dbReference type="EMBL" id="KAF7767930.1"/>
    </source>
</evidence>
<organism evidence="10 11">
    <name type="scientific">Agaricus bisporus var. burnettii</name>
    <dbReference type="NCBI Taxonomy" id="192524"/>
    <lineage>
        <taxon>Eukaryota</taxon>
        <taxon>Fungi</taxon>
        <taxon>Dikarya</taxon>
        <taxon>Basidiomycota</taxon>
        <taxon>Agaricomycotina</taxon>
        <taxon>Agaricomycetes</taxon>
        <taxon>Agaricomycetidae</taxon>
        <taxon>Agaricales</taxon>
        <taxon>Agaricineae</taxon>
        <taxon>Agaricaceae</taxon>
        <taxon>Agaricus</taxon>
    </lineage>
</organism>
<dbReference type="Proteomes" id="UP000629468">
    <property type="component" value="Unassembled WGS sequence"/>
</dbReference>
<comment type="cofactor">
    <cofactor evidence="1">
        <name>heme b</name>
        <dbReference type="ChEBI" id="CHEBI:60344"/>
    </cofactor>
</comment>
<keyword evidence="2" id="KW-0575">Peroxidase</keyword>
<dbReference type="SUPFAM" id="SSF47571">
    <property type="entry name" value="Cloroperoxidase"/>
    <property type="match status" value="1"/>
</dbReference>
<evidence type="ECO:0000256" key="6">
    <source>
        <dbReference type="ARBA" id="ARBA00023004"/>
    </source>
</evidence>
<evidence type="ECO:0000256" key="1">
    <source>
        <dbReference type="ARBA" id="ARBA00001970"/>
    </source>
</evidence>
<dbReference type="PANTHER" id="PTHR33577:SF16">
    <property type="entry name" value="HEME HALOPEROXIDASE FAMILY PROFILE DOMAIN-CONTAINING PROTEIN"/>
    <property type="match status" value="1"/>
</dbReference>
<dbReference type="EMBL" id="JABXXO010000010">
    <property type="protein sequence ID" value="KAF7767930.1"/>
    <property type="molecule type" value="Genomic_DNA"/>
</dbReference>
<comment type="caution">
    <text evidence="10">The sequence shown here is derived from an EMBL/GenBank/DDBJ whole genome shotgun (WGS) entry which is preliminary data.</text>
</comment>